<accession>X0WR88</accession>
<dbReference type="Pfam" id="PF12704">
    <property type="entry name" value="MacB_PCD"/>
    <property type="match status" value="1"/>
</dbReference>
<keyword evidence="1" id="KW-0812">Transmembrane</keyword>
<organism evidence="3">
    <name type="scientific">marine sediment metagenome</name>
    <dbReference type="NCBI Taxonomy" id="412755"/>
    <lineage>
        <taxon>unclassified sequences</taxon>
        <taxon>metagenomes</taxon>
        <taxon>ecological metagenomes</taxon>
    </lineage>
</organism>
<comment type="caution">
    <text evidence="3">The sequence shown here is derived from an EMBL/GenBank/DDBJ whole genome shotgun (WGS) entry which is preliminary data.</text>
</comment>
<dbReference type="GO" id="GO:0022857">
    <property type="term" value="F:transmembrane transporter activity"/>
    <property type="evidence" value="ECO:0007669"/>
    <property type="project" value="TreeGrafter"/>
</dbReference>
<evidence type="ECO:0000256" key="1">
    <source>
        <dbReference type="SAM" id="Phobius"/>
    </source>
</evidence>
<feature type="domain" description="MacB-like periplasmic core" evidence="2">
    <location>
        <begin position="1"/>
        <end position="203"/>
    </location>
</feature>
<keyword evidence="1" id="KW-1133">Transmembrane helix</keyword>
<proteinExistence type="predicted"/>
<dbReference type="InterPro" id="IPR050250">
    <property type="entry name" value="Macrolide_Exporter_MacB"/>
</dbReference>
<reference evidence="3" key="1">
    <citation type="journal article" date="2014" name="Front. Microbiol.">
        <title>High frequency of phylogenetically diverse reductive dehalogenase-homologous genes in deep subseafloor sedimentary metagenomes.</title>
        <authorList>
            <person name="Kawai M."/>
            <person name="Futagami T."/>
            <person name="Toyoda A."/>
            <person name="Takaki Y."/>
            <person name="Nishi S."/>
            <person name="Hori S."/>
            <person name="Arai W."/>
            <person name="Tsubouchi T."/>
            <person name="Morono Y."/>
            <person name="Uchiyama I."/>
            <person name="Ito T."/>
            <person name="Fujiyama A."/>
            <person name="Inagaki F."/>
            <person name="Takami H."/>
        </authorList>
    </citation>
    <scope>NUCLEOTIDE SEQUENCE</scope>
    <source>
        <strain evidence="3">Expedition CK06-06</strain>
    </source>
</reference>
<evidence type="ECO:0000313" key="3">
    <source>
        <dbReference type="EMBL" id="GAG27028.1"/>
    </source>
</evidence>
<protein>
    <recommendedName>
        <fullName evidence="2">MacB-like periplasmic core domain-containing protein</fullName>
    </recommendedName>
</protein>
<feature type="transmembrane region" description="Helical" evidence="1">
    <location>
        <begin position="236"/>
        <end position="259"/>
    </location>
</feature>
<name>X0WR88_9ZZZZ</name>
<dbReference type="GO" id="GO:0005886">
    <property type="term" value="C:plasma membrane"/>
    <property type="evidence" value="ECO:0007669"/>
    <property type="project" value="TreeGrafter"/>
</dbReference>
<feature type="non-terminal residue" evidence="3">
    <location>
        <position position="260"/>
    </location>
</feature>
<keyword evidence="1" id="KW-0472">Membrane</keyword>
<evidence type="ECO:0000259" key="2">
    <source>
        <dbReference type="Pfam" id="PF12704"/>
    </source>
</evidence>
<dbReference type="PANTHER" id="PTHR30572">
    <property type="entry name" value="MEMBRANE COMPONENT OF TRANSPORTER-RELATED"/>
    <property type="match status" value="1"/>
</dbReference>
<feature type="non-terminal residue" evidence="3">
    <location>
        <position position="1"/>
    </location>
</feature>
<dbReference type="PANTHER" id="PTHR30572:SF4">
    <property type="entry name" value="ABC TRANSPORTER PERMEASE YTRF"/>
    <property type="match status" value="1"/>
</dbReference>
<dbReference type="InterPro" id="IPR025857">
    <property type="entry name" value="MacB_PCD"/>
</dbReference>
<dbReference type="EMBL" id="BARS01033579">
    <property type="protein sequence ID" value="GAG27028.1"/>
    <property type="molecule type" value="Genomic_DNA"/>
</dbReference>
<gene>
    <name evidence="3" type="ORF">S01H1_51980</name>
</gene>
<sequence>IGRGAEGTITGSIQGIGTNLLFVFQGGSEEVRNPKPLTMGDAEAMTDPFQAPSVVGVAPILQDSVKVTAGGESTTTQISGVTPDYGPVRNANVSEGEFINQEHLLGQASVALLGTEVAEDLFARTAGLVGETVRIEGRPFRVIGVMESKGGSGFSNEDDVILVPLTTAQTRLIRRSSHDNVDMIMVQAFSADTVPNASQEISHILQTRHRTAIGADDFTIFTQQDFLETAQTITSVLTIFLGGIAAISLLVGGIGIMNIM</sequence>
<dbReference type="AlphaFoldDB" id="X0WR88"/>